<evidence type="ECO:0000256" key="4">
    <source>
        <dbReference type="SAM" id="MobiDB-lite"/>
    </source>
</evidence>
<reference evidence="6" key="1">
    <citation type="journal article" date="2018" name="Nature">
        <title>The evolutionary history of vertebrate RNA viruses.</title>
        <authorList>
            <person name="Shi M."/>
            <person name="Lin X.D."/>
            <person name="Chen X."/>
            <person name="Tian J.H."/>
            <person name="Chen L.J."/>
            <person name="Li K."/>
            <person name="Wang W."/>
            <person name="Eden J.S."/>
            <person name="Shen J.J."/>
            <person name="Liu L."/>
            <person name="Holmes E.C."/>
            <person name="Zhang Y.Z."/>
        </authorList>
    </citation>
    <scope>NUCLEOTIDE SEQUENCE</scope>
    <source>
        <strain evidence="6">QSMS17426</strain>
    </source>
</reference>
<evidence type="ECO:0000313" key="6">
    <source>
        <dbReference type="EMBL" id="AVM87149.1"/>
    </source>
</evidence>
<protein>
    <submittedName>
        <fullName evidence="6">Capsid protein</fullName>
    </submittedName>
</protein>
<evidence type="ECO:0000256" key="3">
    <source>
        <dbReference type="ARBA" id="ARBA00022844"/>
    </source>
</evidence>
<comment type="subcellular location">
    <subcellularLocation>
        <location evidence="1">Virion</location>
    </subcellularLocation>
</comment>
<feature type="region of interest" description="Disordered" evidence="4">
    <location>
        <begin position="627"/>
        <end position="657"/>
    </location>
</feature>
<feature type="region of interest" description="Disordered" evidence="4">
    <location>
        <begin position="35"/>
        <end position="69"/>
    </location>
</feature>
<sequence>MANRKIKNQKKTTTTKKVKPKCTTCGKKHLGSCKMDVSESQPKQHKIKSRKRNASTKISGISPPETEAVNNEPVTSYQVYLGIISGLPLDPFGTKFAMGFNPLTVAKSGDHTLLRKTAEAYKFYKVTKCRMRMEPVASDTAVLGTSWAYGLWRDPGSTGPTSFNQALQNGKAAATGKRSTSNIKPSMERWYNVIPGEEVREDTPGIMYVSAVGQTTSLMGGGPWKGPVWHLYVDITYKWSVVCSNDGISYASTTLQSTEVEIKTEEVDGKNQLVVVSKEGFHKHKLFALPPGRVRAGESVGKIIYRIAGAVGTVSSILPPPWDVIVAAGCWFIRTVIGEGANGEKKAILYPSYLEATENEYTYTGTVDPIPFVLNGNVEQVSDFEPPQTSAGGPLPPPIIIRQYEEYGVDWKPSGAGYYYVQMIPWEASDKAKPDLVTLSKTTAARMDGCRLYDMSWSSKLGGIDDTGPQTRNTHLAQSTEMSFALKISEIQTGIHLATWSLETCLRKLREDVNSGKMGYQQAVYDMFLITFGTPGGYKWDSSNRIVSESEEQPSSFMVLGNSGGNWICFREEADIYNHNYDVSMIHFKMPPASPAEKLKTLRTKLEDLEVQALEKRYMKTIKQLEDELLDSEEEQTDTDDSAEEDEPRITSTFWSGPIPEIKITTVLPEDEDKKFD</sequence>
<feature type="compositionally biased region" description="Acidic residues" evidence="4">
    <location>
        <begin position="627"/>
        <end position="647"/>
    </location>
</feature>
<organism evidence="6">
    <name type="scientific">Dongbei arctic lamprey astrovirus 4</name>
    <dbReference type="NCBI Taxonomy" id="2116126"/>
    <lineage>
        <taxon>Viruses</taxon>
        <taxon>Riboviria</taxon>
        <taxon>Orthornavirae</taxon>
        <taxon>Pisuviricota</taxon>
        <taxon>Stelpaviricetes</taxon>
        <taxon>Stellavirales</taxon>
        <taxon>Astroviridae</taxon>
    </lineage>
</organism>
<feature type="region of interest" description="Disordered" evidence="4">
    <location>
        <begin position="1"/>
        <end position="21"/>
    </location>
</feature>
<dbReference type="GO" id="GO:0019028">
    <property type="term" value="C:viral capsid"/>
    <property type="evidence" value="ECO:0007669"/>
    <property type="project" value="UniProtKB-KW"/>
</dbReference>
<dbReference type="InterPro" id="IPR029053">
    <property type="entry name" value="Viral_coat"/>
</dbReference>
<evidence type="ECO:0000256" key="1">
    <source>
        <dbReference type="ARBA" id="ARBA00004328"/>
    </source>
</evidence>
<proteinExistence type="predicted"/>
<feature type="domain" description="Structural protein 2 second" evidence="5">
    <location>
        <begin position="257"/>
        <end position="359"/>
    </location>
</feature>
<keyword evidence="3" id="KW-0946">Virion</keyword>
<dbReference type="InterPro" id="IPR048802">
    <property type="entry name" value="SP2_M"/>
</dbReference>
<dbReference type="Gene3D" id="2.60.120.20">
    <property type="match status" value="1"/>
</dbReference>
<keyword evidence="2" id="KW-0167">Capsid protein</keyword>
<evidence type="ECO:0000256" key="2">
    <source>
        <dbReference type="ARBA" id="ARBA00022561"/>
    </source>
</evidence>
<dbReference type="EMBL" id="MG599892">
    <property type="protein sequence ID" value="AVM87149.1"/>
    <property type="molecule type" value="Genomic_RNA"/>
</dbReference>
<dbReference type="Pfam" id="PF20751">
    <property type="entry name" value="SP2_M"/>
    <property type="match status" value="1"/>
</dbReference>
<name>A0A2P1GMV8_9VIRU</name>
<accession>A0A2P1GMV8</accession>
<evidence type="ECO:0000259" key="5">
    <source>
        <dbReference type="Pfam" id="PF20751"/>
    </source>
</evidence>
<feature type="compositionally biased region" description="Basic residues" evidence="4">
    <location>
        <begin position="43"/>
        <end position="54"/>
    </location>
</feature>